<dbReference type="EMBL" id="CAJNOQ010003376">
    <property type="protein sequence ID" value="CAF1009334.1"/>
    <property type="molecule type" value="Genomic_DNA"/>
</dbReference>
<protein>
    <recommendedName>
        <fullName evidence="6">Cytohesin-1</fullName>
    </recommendedName>
</protein>
<dbReference type="GO" id="GO:0005085">
    <property type="term" value="F:guanyl-nucleotide exchange factor activity"/>
    <property type="evidence" value="ECO:0007669"/>
    <property type="project" value="InterPro"/>
</dbReference>
<dbReference type="PANTHER" id="PTHR10663:SF402">
    <property type="entry name" value="MIP16918P"/>
    <property type="match status" value="1"/>
</dbReference>
<evidence type="ECO:0000313" key="3">
    <source>
        <dbReference type="EMBL" id="CAF1009334.1"/>
    </source>
</evidence>
<dbReference type="Pfam" id="PF01369">
    <property type="entry name" value="Sec7"/>
    <property type="match status" value="1"/>
</dbReference>
<dbReference type="Gene3D" id="2.30.29.30">
    <property type="entry name" value="Pleckstrin-homology domain (PH domain)/Phosphotyrosine-binding domain (PTB)"/>
    <property type="match status" value="1"/>
</dbReference>
<dbReference type="InterPro" id="IPR035999">
    <property type="entry name" value="Sec7_dom_sf"/>
</dbReference>
<gene>
    <name evidence="3" type="ORF">GPM918_LOCUS14180</name>
    <name evidence="4" type="ORF">SRO942_LOCUS14176</name>
</gene>
<dbReference type="CDD" id="cd00171">
    <property type="entry name" value="Sec7"/>
    <property type="match status" value="1"/>
</dbReference>
<proteinExistence type="predicted"/>
<evidence type="ECO:0000313" key="5">
    <source>
        <dbReference type="Proteomes" id="UP000663829"/>
    </source>
</evidence>
<dbReference type="InterPro" id="IPR000904">
    <property type="entry name" value="Sec7_dom"/>
</dbReference>
<sequence>MFYDDYHVNSIPLTTDNTLLRTDDTLSTTSNSSYLSISSSEISKTQSPTRLSLFAEQHSRSTDSNDDNYNKPKLKPIKYVKRFSVSFSLHPQSDIPSRRNSNIKQLTLGKKHFNLNPKEGIRWLIENGLLQNTPEHVAAFLYKENGLSKRAIGDYLGEKDDFHIDVLKHFAHMHEFRSICIVDALRQYLFTFLLPGEAQKIDRMMEAFAQRFHECNPHVYSSSEVCYIISFAIIMLNTSLHNKNAKSTRGIFTLEKFQTSLSETITTNGQMPDPSNIKTIYDNIKNNELKFPEDGFNSPLFRNNVNAIKEGFLFKQGGRYRNWKRRWFVITEGCLYYFESTTDRDPRGIIPLVNVDVRDSDDRTKQFCFELFPLAGDKVKACKPAPGDVGKTTEGNHTVYRMSATSEEDRKEWIRCLRYASQNQLPKHRYS</sequence>
<dbReference type="Gene3D" id="1.10.1000.11">
    <property type="entry name" value="Arf Nucleotide-binding Site Opener,domain 2"/>
    <property type="match status" value="1"/>
</dbReference>
<dbReference type="InterPro" id="IPR001849">
    <property type="entry name" value="PH_domain"/>
</dbReference>
<dbReference type="PROSITE" id="PS50190">
    <property type="entry name" value="SEC7"/>
    <property type="match status" value="1"/>
</dbReference>
<dbReference type="SMART" id="SM00222">
    <property type="entry name" value="Sec7"/>
    <property type="match status" value="1"/>
</dbReference>
<feature type="domain" description="SEC7" evidence="2">
    <location>
        <begin position="104"/>
        <end position="287"/>
    </location>
</feature>
<accession>A0A814HDE6</accession>
<dbReference type="OrthoDB" id="430364at2759"/>
<dbReference type="InterPro" id="IPR011993">
    <property type="entry name" value="PH-like_dom_sf"/>
</dbReference>
<dbReference type="AlphaFoldDB" id="A0A814HDE6"/>
<dbReference type="PROSITE" id="PS50003">
    <property type="entry name" value="PH_DOMAIN"/>
    <property type="match status" value="1"/>
</dbReference>
<evidence type="ECO:0008006" key="6">
    <source>
        <dbReference type="Google" id="ProtNLM"/>
    </source>
</evidence>
<reference evidence="3" key="1">
    <citation type="submission" date="2021-02" db="EMBL/GenBank/DDBJ databases">
        <authorList>
            <person name="Nowell W R."/>
        </authorList>
    </citation>
    <scope>NUCLEOTIDE SEQUENCE</scope>
</reference>
<dbReference type="InterPro" id="IPR023394">
    <property type="entry name" value="Sec7_C_sf"/>
</dbReference>
<dbReference type="Gene3D" id="1.10.220.20">
    <property type="match status" value="1"/>
</dbReference>
<dbReference type="GO" id="GO:0032012">
    <property type="term" value="P:regulation of ARF protein signal transduction"/>
    <property type="evidence" value="ECO:0007669"/>
    <property type="project" value="InterPro"/>
</dbReference>
<evidence type="ECO:0000259" key="2">
    <source>
        <dbReference type="PROSITE" id="PS50190"/>
    </source>
</evidence>
<dbReference type="FunFam" id="1.10.1000.11:FF:000002">
    <property type="entry name" value="Cytohesin 1"/>
    <property type="match status" value="1"/>
</dbReference>
<evidence type="ECO:0000259" key="1">
    <source>
        <dbReference type="PROSITE" id="PS50003"/>
    </source>
</evidence>
<dbReference type="SUPFAM" id="SSF50729">
    <property type="entry name" value="PH domain-like"/>
    <property type="match status" value="1"/>
</dbReference>
<feature type="domain" description="PH" evidence="1">
    <location>
        <begin position="306"/>
        <end position="422"/>
    </location>
</feature>
<name>A0A814HDE6_9BILA</name>
<dbReference type="Proteomes" id="UP000681722">
    <property type="component" value="Unassembled WGS sequence"/>
</dbReference>
<evidence type="ECO:0000313" key="4">
    <source>
        <dbReference type="EMBL" id="CAF3780443.1"/>
    </source>
</evidence>
<organism evidence="3 5">
    <name type="scientific">Didymodactylos carnosus</name>
    <dbReference type="NCBI Taxonomy" id="1234261"/>
    <lineage>
        <taxon>Eukaryota</taxon>
        <taxon>Metazoa</taxon>
        <taxon>Spiralia</taxon>
        <taxon>Gnathifera</taxon>
        <taxon>Rotifera</taxon>
        <taxon>Eurotatoria</taxon>
        <taxon>Bdelloidea</taxon>
        <taxon>Philodinida</taxon>
        <taxon>Philodinidae</taxon>
        <taxon>Didymodactylos</taxon>
    </lineage>
</organism>
<comment type="caution">
    <text evidence="3">The sequence shown here is derived from an EMBL/GenBank/DDBJ whole genome shotgun (WGS) entry which is preliminary data.</text>
</comment>
<dbReference type="PANTHER" id="PTHR10663">
    <property type="entry name" value="GUANYL-NUCLEOTIDE EXCHANGE FACTOR"/>
    <property type="match status" value="1"/>
</dbReference>
<dbReference type="SMART" id="SM00233">
    <property type="entry name" value="PH"/>
    <property type="match status" value="1"/>
</dbReference>
<dbReference type="Proteomes" id="UP000663829">
    <property type="component" value="Unassembled WGS sequence"/>
</dbReference>
<dbReference type="SUPFAM" id="SSF48425">
    <property type="entry name" value="Sec7 domain"/>
    <property type="match status" value="1"/>
</dbReference>
<keyword evidence="5" id="KW-1185">Reference proteome</keyword>
<dbReference type="EMBL" id="CAJOBC010003375">
    <property type="protein sequence ID" value="CAF3780443.1"/>
    <property type="molecule type" value="Genomic_DNA"/>
</dbReference>
<dbReference type="Pfam" id="PF00169">
    <property type="entry name" value="PH"/>
    <property type="match status" value="1"/>
</dbReference>